<evidence type="ECO:0000313" key="2">
    <source>
        <dbReference type="Proteomes" id="UP001325479"/>
    </source>
</evidence>
<sequence>MNIHVQAGEMREVAETLGRYFEAREIGFHIDERPGRTLHIGFENGGHRASVTVSFDDGAYEDFTQRDVEGKRHALKRISNEFGSLMEQRGPGALAGNFRVNRLDGGQ</sequence>
<dbReference type="Proteomes" id="UP001325479">
    <property type="component" value="Chromosome"/>
</dbReference>
<dbReference type="RefSeq" id="WP_114811600.1">
    <property type="nucleotide sequence ID" value="NZ_CP139965.1"/>
</dbReference>
<reference evidence="1 2" key="1">
    <citation type="submission" date="2023-12" db="EMBL/GenBank/DDBJ databases">
        <title>Genome sequencing and assembly of bacterial species from a model synthetic community.</title>
        <authorList>
            <person name="Hogle S.L."/>
        </authorList>
    </citation>
    <scope>NUCLEOTIDE SEQUENCE [LARGE SCALE GENOMIC DNA]</scope>
    <source>
        <strain evidence="1 2">HAMBI 2494</strain>
    </source>
</reference>
<protein>
    <submittedName>
        <fullName evidence="1">Uncharacterized protein</fullName>
    </submittedName>
</protein>
<gene>
    <name evidence="1" type="ORF">U0042_26985</name>
</gene>
<proteinExistence type="predicted"/>
<organism evidence="1 2">
    <name type="scientific">Paraburkholderia kururiensis</name>
    <dbReference type="NCBI Taxonomy" id="984307"/>
    <lineage>
        <taxon>Bacteria</taxon>
        <taxon>Pseudomonadati</taxon>
        <taxon>Pseudomonadota</taxon>
        <taxon>Betaproteobacteria</taxon>
        <taxon>Burkholderiales</taxon>
        <taxon>Burkholderiaceae</taxon>
        <taxon>Paraburkholderia</taxon>
    </lineage>
</organism>
<keyword evidence="2" id="KW-1185">Reference proteome</keyword>
<evidence type="ECO:0000313" key="1">
    <source>
        <dbReference type="EMBL" id="WQD77648.1"/>
    </source>
</evidence>
<name>A0ABZ0WJY2_9BURK</name>
<accession>A0ABZ0WJY2</accession>
<dbReference type="EMBL" id="CP139965">
    <property type="protein sequence ID" value="WQD77648.1"/>
    <property type="molecule type" value="Genomic_DNA"/>
</dbReference>